<proteinExistence type="predicted"/>
<dbReference type="Pfam" id="PF01569">
    <property type="entry name" value="PAP2"/>
    <property type="match status" value="1"/>
</dbReference>
<dbReference type="Proteomes" id="UP000608420">
    <property type="component" value="Unassembled WGS sequence"/>
</dbReference>
<organism evidence="3 4">
    <name type="scientific">Paenibacillus aceti</name>
    <dbReference type="NCBI Taxonomy" id="1820010"/>
    <lineage>
        <taxon>Bacteria</taxon>
        <taxon>Bacillati</taxon>
        <taxon>Bacillota</taxon>
        <taxon>Bacilli</taxon>
        <taxon>Bacillales</taxon>
        <taxon>Paenibacillaceae</taxon>
        <taxon>Paenibacillus</taxon>
    </lineage>
</organism>
<gene>
    <name evidence="3" type="ORF">GCM10010913_21310</name>
</gene>
<keyword evidence="1" id="KW-1133">Transmembrane helix</keyword>
<protein>
    <submittedName>
        <fullName evidence="3">Inositol phosphorylceramide synthase</fullName>
    </submittedName>
</protein>
<keyword evidence="1" id="KW-0472">Membrane</keyword>
<accession>A0ABQ1VVA0</accession>
<reference evidence="4" key="1">
    <citation type="journal article" date="2019" name="Int. J. Syst. Evol. Microbiol.">
        <title>The Global Catalogue of Microorganisms (GCM) 10K type strain sequencing project: providing services to taxonomists for standard genome sequencing and annotation.</title>
        <authorList>
            <consortium name="The Broad Institute Genomics Platform"/>
            <consortium name="The Broad Institute Genome Sequencing Center for Infectious Disease"/>
            <person name="Wu L."/>
            <person name="Ma J."/>
        </authorList>
    </citation>
    <scope>NUCLEOTIDE SEQUENCE [LARGE SCALE GENOMIC DNA]</scope>
    <source>
        <strain evidence="4">CGMCC 1.15420</strain>
    </source>
</reference>
<feature type="transmembrane region" description="Helical" evidence="1">
    <location>
        <begin position="157"/>
        <end position="175"/>
    </location>
</feature>
<evidence type="ECO:0000313" key="4">
    <source>
        <dbReference type="Proteomes" id="UP000608420"/>
    </source>
</evidence>
<feature type="transmembrane region" description="Helical" evidence="1">
    <location>
        <begin position="78"/>
        <end position="100"/>
    </location>
</feature>
<dbReference type="InterPro" id="IPR000326">
    <property type="entry name" value="PAP2/HPO"/>
</dbReference>
<comment type="caution">
    <text evidence="3">The sequence shown here is derived from an EMBL/GenBank/DDBJ whole genome shotgun (WGS) entry which is preliminary data.</text>
</comment>
<evidence type="ECO:0000256" key="1">
    <source>
        <dbReference type="SAM" id="Phobius"/>
    </source>
</evidence>
<evidence type="ECO:0000313" key="3">
    <source>
        <dbReference type="EMBL" id="GGF99260.1"/>
    </source>
</evidence>
<sequence>MRQYLSKDYLRALCFSASIGLMGLFYGLLNNGGRNVHVLTSPIDDWLPLIPSMAIPYIGWYPYIIIGILYLCYKDRSAYYRTIIVMNIGLIVCYFIYFYYQTTVIRPEVIPDTWDKKLLLDYVYGVDNPYNCFPSIHALHSYVIMRGALAARTIRKSVKAAFIAGAVLIIISTLLVKQHVIYDALGSIILGEIVFIIITKVWNSYSRARQGSTSRAALTKPPRPDQDVNL</sequence>
<dbReference type="InterPro" id="IPR036938">
    <property type="entry name" value="PAP2/HPO_sf"/>
</dbReference>
<keyword evidence="4" id="KW-1185">Reference proteome</keyword>
<feature type="transmembrane region" description="Helical" evidence="1">
    <location>
        <begin position="128"/>
        <end position="145"/>
    </location>
</feature>
<feature type="transmembrane region" description="Helical" evidence="1">
    <location>
        <begin position="49"/>
        <end position="71"/>
    </location>
</feature>
<dbReference type="EMBL" id="BMIW01000013">
    <property type="protein sequence ID" value="GGF99260.1"/>
    <property type="molecule type" value="Genomic_DNA"/>
</dbReference>
<dbReference type="SUPFAM" id="SSF48317">
    <property type="entry name" value="Acid phosphatase/Vanadium-dependent haloperoxidase"/>
    <property type="match status" value="1"/>
</dbReference>
<name>A0ABQ1VVA0_9BACL</name>
<keyword evidence="1" id="KW-0812">Transmembrane</keyword>
<dbReference type="RefSeq" id="WP_120464646.1">
    <property type="nucleotide sequence ID" value="NZ_BMIW01000013.1"/>
</dbReference>
<feature type="transmembrane region" description="Helical" evidence="1">
    <location>
        <begin position="12"/>
        <end position="29"/>
    </location>
</feature>
<feature type="transmembrane region" description="Helical" evidence="1">
    <location>
        <begin position="181"/>
        <end position="202"/>
    </location>
</feature>
<evidence type="ECO:0000259" key="2">
    <source>
        <dbReference type="Pfam" id="PF01569"/>
    </source>
</evidence>
<feature type="domain" description="Phosphatidic acid phosphatase type 2/haloperoxidase" evidence="2">
    <location>
        <begin position="93"/>
        <end position="202"/>
    </location>
</feature>